<dbReference type="InterPro" id="IPR011283">
    <property type="entry name" value="Acetoacetyl-CoA_reductase"/>
</dbReference>
<evidence type="ECO:0000256" key="7">
    <source>
        <dbReference type="ARBA" id="ARBA00073443"/>
    </source>
</evidence>
<dbReference type="NCBIfam" id="NF009466">
    <property type="entry name" value="PRK12826.1-2"/>
    <property type="match status" value="1"/>
</dbReference>
<sequence>MSKRIAFVTAGMGGLGTAVCQRLARDGFTVIAGCGPDSSLKTDWLAQQRKLGFDFIAAEGNVADWESTRAAFAKIRDEVGPVDVLVNNAGTACNVVFRDMQPGDWQTVIDTNLNSLFNVTRQVIDGMTSRGWGRIINISSVNAQLGQVGQVNYSTAKSAIRGFTRALARELAARGVTVNTVSPGYIATPRLKALTRTELMDRIVHEIPMRRLGTPEEIASICSWLASDESAFATGADFSLNGGLHMS</sequence>
<dbReference type="RefSeq" id="WP_059314610.1">
    <property type="nucleotide sequence ID" value="NZ_CP013987.1"/>
</dbReference>
<evidence type="ECO:0000256" key="6">
    <source>
        <dbReference type="ARBA" id="ARBA00066455"/>
    </source>
</evidence>
<dbReference type="PANTHER" id="PTHR42879">
    <property type="entry name" value="3-OXOACYL-(ACYL-CARRIER-PROTEIN) REDUCTASE"/>
    <property type="match status" value="1"/>
</dbReference>
<comment type="pathway">
    <text evidence="5">Aromatic compound metabolism; p-cumate degradation; acetaldehyde and pyruvate from p-cumate: step 2/7.</text>
</comment>
<dbReference type="NCBIfam" id="TIGR01829">
    <property type="entry name" value="AcAcCoA_reduct"/>
    <property type="match status" value="1"/>
</dbReference>
<name>A0A0U4P1W8_9PSED</name>
<dbReference type="FunFam" id="3.40.50.720:FF:000173">
    <property type="entry name" value="3-oxoacyl-[acyl-carrier protein] reductase"/>
    <property type="match status" value="1"/>
</dbReference>
<dbReference type="PROSITE" id="PS00061">
    <property type="entry name" value="ADH_SHORT"/>
    <property type="match status" value="1"/>
</dbReference>
<dbReference type="OrthoDB" id="9804774at2"/>
<dbReference type="Pfam" id="PF00106">
    <property type="entry name" value="adh_short"/>
    <property type="match status" value="1"/>
</dbReference>
<keyword evidence="2" id="KW-0560">Oxidoreductase</keyword>
<dbReference type="InterPro" id="IPR002347">
    <property type="entry name" value="SDR_fam"/>
</dbReference>
<evidence type="ECO:0000256" key="4">
    <source>
        <dbReference type="ARBA" id="ARBA00050226"/>
    </source>
</evidence>
<dbReference type="InterPro" id="IPR057326">
    <property type="entry name" value="KR_dom"/>
</dbReference>
<comment type="catalytic activity">
    <reaction evidence="4">
        <text>(2R,3S)-2,3-dihydroxy-2,3-dihydro-p-cumate + NAD(+) = 2,3-dihydroxy-p-cumate + NADH + H(+)</text>
        <dbReference type="Rhea" id="RHEA:23772"/>
        <dbReference type="ChEBI" id="CHEBI:15378"/>
        <dbReference type="ChEBI" id="CHEBI:36647"/>
        <dbReference type="ChEBI" id="CHEBI:57540"/>
        <dbReference type="ChEBI" id="CHEBI:57945"/>
        <dbReference type="ChEBI" id="CHEBI:58420"/>
        <dbReference type="EC" id="1.3.1.58"/>
    </reaction>
</comment>
<dbReference type="GO" id="GO:0018454">
    <property type="term" value="F:acetoacetyl-CoA reductase activity"/>
    <property type="evidence" value="ECO:0007669"/>
    <property type="project" value="InterPro"/>
</dbReference>
<dbReference type="InterPro" id="IPR050259">
    <property type="entry name" value="SDR"/>
</dbReference>
<reference evidence="10 11" key="1">
    <citation type="submission" date="2016-01" db="EMBL/GenBank/DDBJ databases">
        <title>Annotation of Pseudomonas oryzihabitans USDA-ARS-USMARC-56511.</title>
        <authorList>
            <person name="Harhay G.P."/>
            <person name="Harhay D.M."/>
            <person name="Smith T.P.L."/>
            <person name="Bono J.L."/>
            <person name="Heaton M.P."/>
            <person name="Clawson M.L."/>
            <person name="Chitko-Mckown C.G."/>
            <person name="Capik S.F."/>
            <person name="DeDonder K.D."/>
            <person name="Apley M.D."/>
            <person name="Lubbers B.V."/>
            <person name="White B.J."/>
            <person name="Larson R.L."/>
        </authorList>
    </citation>
    <scope>NUCLEOTIDE SEQUENCE [LARGE SCALE GENOMIC DNA]</scope>
    <source>
        <strain evidence="10 11">USDA-ARS-USMARC-56511</strain>
    </source>
</reference>
<dbReference type="InterPro" id="IPR020904">
    <property type="entry name" value="Sc_DH/Rdtase_CS"/>
</dbReference>
<gene>
    <name evidence="10" type="ORF">APT59_09445</name>
</gene>
<dbReference type="PRINTS" id="PR00081">
    <property type="entry name" value="GDHRDH"/>
</dbReference>
<evidence type="ECO:0000256" key="8">
    <source>
        <dbReference type="RuleBase" id="RU000363"/>
    </source>
</evidence>
<evidence type="ECO:0000259" key="9">
    <source>
        <dbReference type="SMART" id="SM00822"/>
    </source>
</evidence>
<comment type="similarity">
    <text evidence="1 8">Belongs to the short-chain dehydrogenases/reductases (SDR) family.</text>
</comment>
<dbReference type="SMART" id="SM00822">
    <property type="entry name" value="PKS_KR"/>
    <property type="match status" value="1"/>
</dbReference>
<protein>
    <recommendedName>
        <fullName evidence="7">2,3-dihydroxy-2,3-dihydro-p-cumate dehydrogenase</fullName>
        <ecNumber evidence="6">1.3.1.58</ecNumber>
    </recommendedName>
    <alternativeName>
        <fullName evidence="3">Biphenyl-2,3-dihydro-2,3-diol dehydrogenase</fullName>
    </alternativeName>
</protein>
<dbReference type="Proteomes" id="UP000064137">
    <property type="component" value="Chromosome"/>
</dbReference>
<dbReference type="SUPFAM" id="SSF51735">
    <property type="entry name" value="NAD(P)-binding Rossmann-fold domains"/>
    <property type="match status" value="1"/>
</dbReference>
<dbReference type="GO" id="GO:0032787">
    <property type="term" value="P:monocarboxylic acid metabolic process"/>
    <property type="evidence" value="ECO:0007669"/>
    <property type="project" value="UniProtKB-ARBA"/>
</dbReference>
<accession>A0A0U4P1W8</accession>
<dbReference type="InterPro" id="IPR036291">
    <property type="entry name" value="NAD(P)-bd_dom_sf"/>
</dbReference>
<dbReference type="EC" id="1.3.1.58" evidence="6"/>
<evidence type="ECO:0000256" key="5">
    <source>
        <dbReference type="ARBA" id="ARBA00060518"/>
    </source>
</evidence>
<dbReference type="GO" id="GO:0018511">
    <property type="term" value="F:2,3-dihydroxy-2,3-dihydro-p-cumate dehydrogenase activity"/>
    <property type="evidence" value="ECO:0007669"/>
    <property type="project" value="UniProtKB-EC"/>
</dbReference>
<dbReference type="PANTHER" id="PTHR42879:SF2">
    <property type="entry name" value="3-OXOACYL-[ACYL-CARRIER-PROTEIN] REDUCTASE FABG"/>
    <property type="match status" value="1"/>
</dbReference>
<dbReference type="PRINTS" id="PR00080">
    <property type="entry name" value="SDRFAMILY"/>
</dbReference>
<dbReference type="Gene3D" id="3.40.50.720">
    <property type="entry name" value="NAD(P)-binding Rossmann-like Domain"/>
    <property type="match status" value="1"/>
</dbReference>
<dbReference type="EMBL" id="CP013987">
    <property type="protein sequence ID" value="ALZ84414.1"/>
    <property type="molecule type" value="Genomic_DNA"/>
</dbReference>
<feature type="domain" description="Ketoreductase" evidence="9">
    <location>
        <begin position="4"/>
        <end position="192"/>
    </location>
</feature>
<evidence type="ECO:0000313" key="10">
    <source>
        <dbReference type="EMBL" id="ALZ84414.1"/>
    </source>
</evidence>
<evidence type="ECO:0000313" key="11">
    <source>
        <dbReference type="Proteomes" id="UP000064137"/>
    </source>
</evidence>
<dbReference type="KEGG" id="por:APT59_09445"/>
<proteinExistence type="inferred from homology"/>
<evidence type="ECO:0000256" key="2">
    <source>
        <dbReference type="ARBA" id="ARBA00023002"/>
    </source>
</evidence>
<evidence type="ECO:0000256" key="1">
    <source>
        <dbReference type="ARBA" id="ARBA00006484"/>
    </source>
</evidence>
<dbReference type="GO" id="GO:0005737">
    <property type="term" value="C:cytoplasm"/>
    <property type="evidence" value="ECO:0007669"/>
    <property type="project" value="InterPro"/>
</dbReference>
<dbReference type="AlphaFoldDB" id="A0A0U4P1W8"/>
<organism evidence="10 11">
    <name type="scientific">Pseudomonas oryzihabitans</name>
    <dbReference type="NCBI Taxonomy" id="47885"/>
    <lineage>
        <taxon>Bacteria</taxon>
        <taxon>Pseudomonadati</taxon>
        <taxon>Pseudomonadota</taxon>
        <taxon>Gammaproteobacteria</taxon>
        <taxon>Pseudomonadales</taxon>
        <taxon>Pseudomonadaceae</taxon>
        <taxon>Pseudomonas</taxon>
    </lineage>
</organism>
<evidence type="ECO:0000256" key="3">
    <source>
        <dbReference type="ARBA" id="ARBA00042907"/>
    </source>
</evidence>
<dbReference type="GO" id="GO:0042619">
    <property type="term" value="P:poly-hydroxybutyrate biosynthetic process"/>
    <property type="evidence" value="ECO:0007669"/>
    <property type="project" value="InterPro"/>
</dbReference>